<evidence type="ECO:0000256" key="7">
    <source>
        <dbReference type="ARBA" id="ARBA00023237"/>
    </source>
</evidence>
<proteinExistence type="inferred from homology"/>
<evidence type="ECO:0000256" key="6">
    <source>
        <dbReference type="ARBA" id="ARBA00023136"/>
    </source>
</evidence>
<evidence type="ECO:0000256" key="5">
    <source>
        <dbReference type="ARBA" id="ARBA00022729"/>
    </source>
</evidence>
<comment type="similarity">
    <text evidence="2">Belongs to the OmpP1/FadL family.</text>
</comment>
<evidence type="ECO:0008006" key="11">
    <source>
        <dbReference type="Google" id="ProtNLM"/>
    </source>
</evidence>
<reference evidence="10" key="1">
    <citation type="journal article" date="2020" name="Appl. Environ. Microbiol.">
        <title>Diazotrophic Anaeromyxobacter Isolates from Soils.</title>
        <authorList>
            <person name="Masuda Y."/>
            <person name="Yamanaka H."/>
            <person name="Xu Z.X."/>
            <person name="Shiratori Y."/>
            <person name="Aono T."/>
            <person name="Amachi S."/>
            <person name="Senoo K."/>
            <person name="Itoh H."/>
        </authorList>
    </citation>
    <scope>NUCLEOTIDE SEQUENCE [LARGE SCALE GENOMIC DNA]</scope>
    <source>
        <strain evidence="10">R267</strain>
    </source>
</reference>
<dbReference type="GO" id="GO:0015483">
    <property type="term" value="F:long-chain fatty acid transporting porin activity"/>
    <property type="evidence" value="ECO:0007669"/>
    <property type="project" value="TreeGrafter"/>
</dbReference>
<evidence type="ECO:0000313" key="10">
    <source>
        <dbReference type="Proteomes" id="UP000503640"/>
    </source>
</evidence>
<sequence>MRTYALAAALLLAPAVALAGGYAVPNVSPRDLSMAGSLHAAQVDAGAAFVNPAALANLDGLSLSLGAGLIDNRSTWTGVGPEAGKSASQYVKPAFPPAVYAAYGLPLSGDMRLGVGVGMTVPFGGNVNWPAGWPGRFDILTVNRRIYGTYFTAGLQLAKWVRVGGGLIWYRGTEKLTQNVNFYPETEAQLSASGNKLSYDVSLELQPIEPLKLAFDYKHKADMSLTGDATFGGAPAQFASRALDQGVTHDLTMPNYLAFAAAYQVMPELLVTGAFTWDRFIVYDKDAFIGTAGAAIVVPRHYHNGYTFRLGAELAPMEKLKVRAGVLRDITPTPAEWLSPTIPDSDVWGASIGVGYTVSPGLDVNLAYFHAWFDAVTTPPGAGGQYNVLPGRYTPFANIASVGVSWAPEKTFGKL</sequence>
<evidence type="ECO:0000256" key="2">
    <source>
        <dbReference type="ARBA" id="ARBA00008163"/>
    </source>
</evidence>
<dbReference type="InterPro" id="IPR005017">
    <property type="entry name" value="OMPP1/FadL/TodX"/>
</dbReference>
<protein>
    <recommendedName>
        <fullName evidence="11">Membrane protein involved in aromatic hydrocarbon degradation</fullName>
    </recommendedName>
</protein>
<keyword evidence="3" id="KW-1134">Transmembrane beta strand</keyword>
<name>A0A7I9VMS3_9BACT</name>
<keyword evidence="7" id="KW-0998">Cell outer membrane</keyword>
<comment type="subcellular location">
    <subcellularLocation>
        <location evidence="1">Cell outer membrane</location>
        <topology evidence="1">Multi-pass membrane protein</topology>
    </subcellularLocation>
</comment>
<evidence type="ECO:0000256" key="3">
    <source>
        <dbReference type="ARBA" id="ARBA00022452"/>
    </source>
</evidence>
<keyword evidence="10" id="KW-1185">Reference proteome</keyword>
<dbReference type="EMBL" id="BJTG01000005">
    <property type="protein sequence ID" value="GEJ57703.1"/>
    <property type="molecule type" value="Genomic_DNA"/>
</dbReference>
<evidence type="ECO:0000313" key="9">
    <source>
        <dbReference type="EMBL" id="GEJ57703.1"/>
    </source>
</evidence>
<dbReference type="SUPFAM" id="SSF56935">
    <property type="entry name" value="Porins"/>
    <property type="match status" value="1"/>
</dbReference>
<dbReference type="RefSeq" id="WP_176065523.1">
    <property type="nucleotide sequence ID" value="NZ_BJTG01000005.1"/>
</dbReference>
<dbReference type="AlphaFoldDB" id="A0A7I9VMS3"/>
<comment type="caution">
    <text evidence="9">The sequence shown here is derived from an EMBL/GenBank/DDBJ whole genome shotgun (WGS) entry which is preliminary data.</text>
</comment>
<accession>A0A7I9VMS3</accession>
<gene>
    <name evidence="9" type="ORF">AMYX_24440</name>
</gene>
<dbReference type="PANTHER" id="PTHR35093:SF8">
    <property type="entry name" value="OUTER MEMBRANE PROTEIN NMB0088-RELATED"/>
    <property type="match status" value="1"/>
</dbReference>
<keyword evidence="6" id="KW-0472">Membrane</keyword>
<evidence type="ECO:0000256" key="8">
    <source>
        <dbReference type="SAM" id="SignalP"/>
    </source>
</evidence>
<keyword evidence="4" id="KW-0812">Transmembrane</keyword>
<dbReference type="PANTHER" id="PTHR35093">
    <property type="entry name" value="OUTER MEMBRANE PROTEIN NMB0088-RELATED"/>
    <property type="match status" value="1"/>
</dbReference>
<dbReference type="GO" id="GO:0009279">
    <property type="term" value="C:cell outer membrane"/>
    <property type="evidence" value="ECO:0007669"/>
    <property type="project" value="UniProtKB-SubCell"/>
</dbReference>
<feature type="signal peptide" evidence="8">
    <location>
        <begin position="1"/>
        <end position="19"/>
    </location>
</feature>
<keyword evidence="5 8" id="KW-0732">Signal</keyword>
<organism evidence="9 10">
    <name type="scientific">Anaeromyxobacter diazotrophicus</name>
    <dbReference type="NCBI Taxonomy" id="2590199"/>
    <lineage>
        <taxon>Bacteria</taxon>
        <taxon>Pseudomonadati</taxon>
        <taxon>Myxococcota</taxon>
        <taxon>Myxococcia</taxon>
        <taxon>Myxococcales</taxon>
        <taxon>Cystobacterineae</taxon>
        <taxon>Anaeromyxobacteraceae</taxon>
        <taxon>Anaeromyxobacter</taxon>
    </lineage>
</organism>
<dbReference type="Pfam" id="PF03349">
    <property type="entry name" value="Toluene_X"/>
    <property type="match status" value="1"/>
</dbReference>
<evidence type="ECO:0000256" key="1">
    <source>
        <dbReference type="ARBA" id="ARBA00004571"/>
    </source>
</evidence>
<feature type="chain" id="PRO_5029655800" description="Membrane protein involved in aromatic hydrocarbon degradation" evidence="8">
    <location>
        <begin position="20"/>
        <end position="415"/>
    </location>
</feature>
<evidence type="ECO:0000256" key="4">
    <source>
        <dbReference type="ARBA" id="ARBA00022692"/>
    </source>
</evidence>
<dbReference type="Gene3D" id="2.40.160.60">
    <property type="entry name" value="Outer membrane protein transport protein (OMPP1/FadL/TodX)"/>
    <property type="match status" value="1"/>
</dbReference>
<dbReference type="Proteomes" id="UP000503640">
    <property type="component" value="Unassembled WGS sequence"/>
</dbReference>